<feature type="transmembrane region" description="Helical" evidence="1">
    <location>
        <begin position="36"/>
        <end position="57"/>
    </location>
</feature>
<protein>
    <submittedName>
        <fullName evidence="2">Uncharacterized protein</fullName>
    </submittedName>
</protein>
<reference evidence="2 3" key="1">
    <citation type="submission" date="2019-01" db="EMBL/GenBank/DDBJ databases">
        <title>Muriicola soli sp. nov., isolated from soil.</title>
        <authorList>
            <person name="Kang H.J."/>
            <person name="Kim S.B."/>
        </authorList>
    </citation>
    <scope>NUCLEOTIDE SEQUENCE [LARGE SCALE GENOMIC DNA]</scope>
    <source>
        <strain evidence="2 3">MMS17-SY002</strain>
    </source>
</reference>
<feature type="transmembrane region" description="Helical" evidence="1">
    <location>
        <begin position="12"/>
        <end position="30"/>
    </location>
</feature>
<keyword evidence="1" id="KW-0472">Membrane</keyword>
<dbReference type="EMBL" id="CP035544">
    <property type="protein sequence ID" value="QBA65494.1"/>
    <property type="molecule type" value="Genomic_DNA"/>
</dbReference>
<sequence>MKNYKLTTPRTILFGIIFTGGLIYFTKNGINSMETYEIVLSAVLMLALLTLILLKILEAVKKGS</sequence>
<dbReference type="KEGG" id="mur:EQY75_13720"/>
<keyword evidence="1" id="KW-0812">Transmembrane</keyword>
<keyword evidence="1" id="KW-1133">Transmembrane helix</keyword>
<keyword evidence="3" id="KW-1185">Reference proteome</keyword>
<evidence type="ECO:0000256" key="1">
    <source>
        <dbReference type="SAM" id="Phobius"/>
    </source>
</evidence>
<dbReference type="AlphaFoldDB" id="A0A411ED07"/>
<organism evidence="2 3">
    <name type="scientific">Muriicola soli</name>
    <dbReference type="NCBI Taxonomy" id="2507538"/>
    <lineage>
        <taxon>Bacteria</taxon>
        <taxon>Pseudomonadati</taxon>
        <taxon>Bacteroidota</taxon>
        <taxon>Flavobacteriia</taxon>
        <taxon>Flavobacteriales</taxon>
        <taxon>Flavobacteriaceae</taxon>
        <taxon>Muriicola</taxon>
    </lineage>
</organism>
<name>A0A411ED07_9FLAO</name>
<dbReference type="RefSeq" id="WP_129606771.1">
    <property type="nucleotide sequence ID" value="NZ_CP035544.1"/>
</dbReference>
<proteinExistence type="predicted"/>
<accession>A0A411ED07</accession>
<evidence type="ECO:0000313" key="3">
    <source>
        <dbReference type="Proteomes" id="UP000290889"/>
    </source>
</evidence>
<evidence type="ECO:0000313" key="2">
    <source>
        <dbReference type="EMBL" id="QBA65494.1"/>
    </source>
</evidence>
<gene>
    <name evidence="2" type="ORF">EQY75_13720</name>
</gene>
<dbReference type="Proteomes" id="UP000290889">
    <property type="component" value="Chromosome"/>
</dbReference>